<dbReference type="PANTHER" id="PTHR46350">
    <property type="entry name" value="RAS LIKE FAMILY 10 MEMBER B-RELATED"/>
    <property type="match status" value="1"/>
</dbReference>
<dbReference type="InterPro" id="IPR027417">
    <property type="entry name" value="P-loop_NTPase"/>
</dbReference>
<comment type="caution">
    <text evidence="1">The sequence shown here is derived from an EMBL/GenBank/DDBJ whole genome shotgun (WGS) entry which is preliminary data.</text>
</comment>
<dbReference type="PRINTS" id="PR00449">
    <property type="entry name" value="RASTRNSFRMNG"/>
</dbReference>
<dbReference type="Gene3D" id="3.40.50.300">
    <property type="entry name" value="P-loop containing nucleotide triphosphate hydrolases"/>
    <property type="match status" value="1"/>
</dbReference>
<evidence type="ECO:0000313" key="1">
    <source>
        <dbReference type="EMBL" id="PIK34698.1"/>
    </source>
</evidence>
<name>A0A2G8JG37_STIJA</name>
<dbReference type="SMART" id="SM00175">
    <property type="entry name" value="RAB"/>
    <property type="match status" value="1"/>
</dbReference>
<evidence type="ECO:0000313" key="2">
    <source>
        <dbReference type="Proteomes" id="UP000230750"/>
    </source>
</evidence>
<dbReference type="Pfam" id="PF00071">
    <property type="entry name" value="Ras"/>
    <property type="match status" value="2"/>
</dbReference>
<dbReference type="InterPro" id="IPR052661">
    <property type="entry name" value="Ras-like_GTPase_Reg"/>
</dbReference>
<dbReference type="SMART" id="SM00174">
    <property type="entry name" value="RHO"/>
    <property type="match status" value="1"/>
</dbReference>
<dbReference type="PROSITE" id="PS51419">
    <property type="entry name" value="RAB"/>
    <property type="match status" value="1"/>
</dbReference>
<dbReference type="PANTHER" id="PTHR46350:SF2">
    <property type="entry name" value="RAS LIKE FAMILY 10 MEMBER B"/>
    <property type="match status" value="1"/>
</dbReference>
<dbReference type="GO" id="GO:0005525">
    <property type="term" value="F:GTP binding"/>
    <property type="evidence" value="ECO:0007669"/>
    <property type="project" value="InterPro"/>
</dbReference>
<dbReference type="OrthoDB" id="299781at2759"/>
<proteinExistence type="predicted"/>
<protein>
    <submittedName>
        <fullName evidence="1">Putative ras-like protein family member 10A</fullName>
    </submittedName>
</protein>
<dbReference type="EMBL" id="MRZV01002098">
    <property type="protein sequence ID" value="PIK34698.1"/>
    <property type="molecule type" value="Genomic_DNA"/>
</dbReference>
<dbReference type="SMART" id="SM00173">
    <property type="entry name" value="RAS"/>
    <property type="match status" value="1"/>
</dbReference>
<dbReference type="InterPro" id="IPR001806">
    <property type="entry name" value="Small_GTPase"/>
</dbReference>
<dbReference type="GO" id="GO:0003924">
    <property type="term" value="F:GTPase activity"/>
    <property type="evidence" value="ECO:0007669"/>
    <property type="project" value="InterPro"/>
</dbReference>
<keyword evidence="2" id="KW-1185">Reference proteome</keyword>
<sequence length="250" mass="28205">MKGQRNSVETSSSQEEGGSLYSIKCRSNNMEQLDIVFLGAPECGKTSIIRQFINGSFNAKYIPTKQASLYTSAFVYQNQLYEMNIIDIPSTPFCPPDGAKKPRFGTPSANHFSWEDLQAYAAAISGASVLVFVYDITSSESFQFVTDLREQILECFDPDATAVELPMMVVAGNKHDLHKFSRLARRHISHMVRKTWKCSYLECSALFNWHIGSIFHEAVRLVKEGPAREGSNSHYRLPIRAWKQCSCNIL</sequence>
<dbReference type="STRING" id="307972.A0A2G8JG37"/>
<dbReference type="PROSITE" id="PS51421">
    <property type="entry name" value="RAS"/>
    <property type="match status" value="1"/>
</dbReference>
<dbReference type="SUPFAM" id="SSF52540">
    <property type="entry name" value="P-loop containing nucleoside triphosphate hydrolases"/>
    <property type="match status" value="1"/>
</dbReference>
<dbReference type="AlphaFoldDB" id="A0A2G8JG37"/>
<reference evidence="1 2" key="1">
    <citation type="journal article" date="2017" name="PLoS Biol.">
        <title>The sea cucumber genome provides insights into morphological evolution and visceral regeneration.</title>
        <authorList>
            <person name="Zhang X."/>
            <person name="Sun L."/>
            <person name="Yuan J."/>
            <person name="Sun Y."/>
            <person name="Gao Y."/>
            <person name="Zhang L."/>
            <person name="Li S."/>
            <person name="Dai H."/>
            <person name="Hamel J.F."/>
            <person name="Liu C."/>
            <person name="Yu Y."/>
            <person name="Liu S."/>
            <person name="Lin W."/>
            <person name="Guo K."/>
            <person name="Jin S."/>
            <person name="Xu P."/>
            <person name="Storey K.B."/>
            <person name="Huan P."/>
            <person name="Zhang T."/>
            <person name="Zhou Y."/>
            <person name="Zhang J."/>
            <person name="Lin C."/>
            <person name="Li X."/>
            <person name="Xing L."/>
            <person name="Huo D."/>
            <person name="Sun M."/>
            <person name="Wang L."/>
            <person name="Mercier A."/>
            <person name="Li F."/>
            <person name="Yang H."/>
            <person name="Xiang J."/>
        </authorList>
    </citation>
    <scope>NUCLEOTIDE SEQUENCE [LARGE SCALE GENOMIC DNA]</scope>
    <source>
        <strain evidence="1">Shaxun</strain>
        <tissue evidence="1">Muscle</tissue>
    </source>
</reference>
<gene>
    <name evidence="1" type="ORF">BSL78_28478</name>
</gene>
<organism evidence="1 2">
    <name type="scientific">Stichopus japonicus</name>
    <name type="common">Sea cucumber</name>
    <dbReference type="NCBI Taxonomy" id="307972"/>
    <lineage>
        <taxon>Eukaryota</taxon>
        <taxon>Metazoa</taxon>
        <taxon>Echinodermata</taxon>
        <taxon>Eleutherozoa</taxon>
        <taxon>Echinozoa</taxon>
        <taxon>Holothuroidea</taxon>
        <taxon>Aspidochirotacea</taxon>
        <taxon>Aspidochirotida</taxon>
        <taxon>Stichopodidae</taxon>
        <taxon>Apostichopus</taxon>
    </lineage>
</organism>
<dbReference type="Proteomes" id="UP000230750">
    <property type="component" value="Unassembled WGS sequence"/>
</dbReference>
<accession>A0A2G8JG37</accession>